<comment type="caution">
    <text evidence="1">The sequence shown here is derived from an EMBL/GenBank/DDBJ whole genome shotgun (WGS) entry which is preliminary data.</text>
</comment>
<accession>A0ABV6DB40</accession>
<dbReference type="RefSeq" id="WP_261522495.1">
    <property type="nucleotide sequence ID" value="NZ_JAODNW010000029.1"/>
</dbReference>
<dbReference type="Proteomes" id="UP001589755">
    <property type="component" value="Unassembled WGS sequence"/>
</dbReference>
<gene>
    <name evidence="1" type="ORF">ACFFJ2_15905</name>
</gene>
<sequence>MAGYTTKIDAVERRIVPLESWHREREALLAKEKAHTRAGDKLAAERRRLPWVKVEKDYVFRGRVGEARLHDLFEGRRQLIVYHHMLRPADPAPCSGCGMVGDQIPHLAHLHQRDATLVFVSRAPLPEIEAFRARMGWSMPWYETVDSFNTDFDVDGGFGVNVFYRSGTDIYRTYFTTGRAAETLGTVWTFLDLTPLGRQETWEDSPAGTPQTAPYQWWRLHDEYEHP</sequence>
<reference evidence="1 2" key="1">
    <citation type="submission" date="2024-09" db="EMBL/GenBank/DDBJ databases">
        <authorList>
            <person name="Sun Q."/>
            <person name="Mori K."/>
        </authorList>
    </citation>
    <scope>NUCLEOTIDE SEQUENCE [LARGE SCALE GENOMIC DNA]</scope>
    <source>
        <strain evidence="1 2">CCM 8543</strain>
    </source>
</reference>
<evidence type="ECO:0000313" key="2">
    <source>
        <dbReference type="Proteomes" id="UP001589755"/>
    </source>
</evidence>
<keyword evidence="2" id="KW-1185">Reference proteome</keyword>
<dbReference type="InterPro" id="IPR010296">
    <property type="entry name" value="DUF899_thioredox"/>
</dbReference>
<organism evidence="1 2">
    <name type="scientific">Chelativorans intermedius</name>
    <dbReference type="NCBI Taxonomy" id="515947"/>
    <lineage>
        <taxon>Bacteria</taxon>
        <taxon>Pseudomonadati</taxon>
        <taxon>Pseudomonadota</taxon>
        <taxon>Alphaproteobacteria</taxon>
        <taxon>Hyphomicrobiales</taxon>
        <taxon>Phyllobacteriaceae</taxon>
        <taxon>Chelativorans</taxon>
    </lineage>
</organism>
<proteinExistence type="predicted"/>
<evidence type="ECO:0000313" key="1">
    <source>
        <dbReference type="EMBL" id="MFC0209888.1"/>
    </source>
</evidence>
<dbReference type="EMBL" id="JBHLXD010000032">
    <property type="protein sequence ID" value="MFC0209888.1"/>
    <property type="molecule type" value="Genomic_DNA"/>
</dbReference>
<protein>
    <submittedName>
        <fullName evidence="1">DUF899 domain-containing protein</fullName>
    </submittedName>
</protein>
<name>A0ABV6DB40_9HYPH</name>
<dbReference type="Pfam" id="PF05988">
    <property type="entry name" value="DUF899"/>
    <property type="match status" value="1"/>
</dbReference>